<dbReference type="Proteomes" id="UP001231189">
    <property type="component" value="Unassembled WGS sequence"/>
</dbReference>
<accession>A0AAD8X1P2</accession>
<dbReference type="SUPFAM" id="SSF49562">
    <property type="entry name" value="C2 domain (Calcium/lipid-binding domain, CaLB)"/>
    <property type="match status" value="1"/>
</dbReference>
<name>A0AAD8X1P2_LOLMU</name>
<evidence type="ECO:0000313" key="2">
    <source>
        <dbReference type="Proteomes" id="UP001231189"/>
    </source>
</evidence>
<protein>
    <recommendedName>
        <fullName evidence="3">C2 domain-containing protein</fullName>
    </recommendedName>
</protein>
<gene>
    <name evidence="1" type="ORF">QYE76_009968</name>
</gene>
<reference evidence="1" key="1">
    <citation type="submission" date="2023-07" db="EMBL/GenBank/DDBJ databases">
        <title>A chromosome-level genome assembly of Lolium multiflorum.</title>
        <authorList>
            <person name="Chen Y."/>
            <person name="Copetti D."/>
            <person name="Kolliker R."/>
            <person name="Studer B."/>
        </authorList>
    </citation>
    <scope>NUCLEOTIDE SEQUENCE</scope>
    <source>
        <strain evidence="1">02402/16</strain>
        <tissue evidence="1">Leaf</tissue>
    </source>
</reference>
<keyword evidence="2" id="KW-1185">Reference proteome</keyword>
<organism evidence="1 2">
    <name type="scientific">Lolium multiflorum</name>
    <name type="common">Italian ryegrass</name>
    <name type="synonym">Lolium perenne subsp. multiflorum</name>
    <dbReference type="NCBI Taxonomy" id="4521"/>
    <lineage>
        <taxon>Eukaryota</taxon>
        <taxon>Viridiplantae</taxon>
        <taxon>Streptophyta</taxon>
        <taxon>Embryophyta</taxon>
        <taxon>Tracheophyta</taxon>
        <taxon>Spermatophyta</taxon>
        <taxon>Magnoliopsida</taxon>
        <taxon>Liliopsida</taxon>
        <taxon>Poales</taxon>
        <taxon>Poaceae</taxon>
        <taxon>BOP clade</taxon>
        <taxon>Pooideae</taxon>
        <taxon>Poodae</taxon>
        <taxon>Poeae</taxon>
        <taxon>Poeae Chloroplast Group 2 (Poeae type)</taxon>
        <taxon>Loliodinae</taxon>
        <taxon>Loliinae</taxon>
        <taxon>Lolium</taxon>
    </lineage>
</organism>
<dbReference type="PANTHER" id="PTHR32246:SF17">
    <property type="entry name" value="BON1-ASSOCIATED PROTEIN 2"/>
    <property type="match status" value="1"/>
</dbReference>
<comment type="caution">
    <text evidence="1">The sequence shown here is derived from an EMBL/GenBank/DDBJ whole genome shotgun (WGS) entry which is preliminary data.</text>
</comment>
<evidence type="ECO:0000313" key="1">
    <source>
        <dbReference type="EMBL" id="KAK1693271.1"/>
    </source>
</evidence>
<proteinExistence type="predicted"/>
<evidence type="ECO:0008006" key="3">
    <source>
        <dbReference type="Google" id="ProtNLM"/>
    </source>
</evidence>
<dbReference type="EMBL" id="JAUUTY010000001">
    <property type="protein sequence ID" value="KAK1693271.1"/>
    <property type="molecule type" value="Genomic_DNA"/>
</dbReference>
<dbReference type="AlphaFoldDB" id="A0AAD8X1P2"/>
<dbReference type="InterPro" id="IPR035892">
    <property type="entry name" value="C2_domain_sf"/>
</dbReference>
<sequence>MALKGTTKFAAECSSSSSFSKQAPTSRLTDLEVLVLSAEEVVLGGTIRRKPLDRGAYAVVHTDTATVRTRANDEDGHCNGYPYWGEALRVTVSDRATAIDVEIYRRKSDGRAESVAATRVPVADFSVGPPGHLHCLSYRLYDSGSRMGIRNGIVNIRVKRLSGPAPMKELGKGGKTVDDAASGSDGSCCGGVAKEGKVPSAAVAGVSAAPAGVVMGFPVGFNATGQTNGKGRSA</sequence>
<dbReference type="PANTHER" id="PTHR32246">
    <property type="entry name" value="INGRESSION PROTEIN FIC1"/>
    <property type="match status" value="1"/>
</dbReference>